<dbReference type="AlphaFoldDB" id="A0A7X0IHJ5"/>
<dbReference type="NCBIfam" id="TIGR01686">
    <property type="entry name" value="FkbH"/>
    <property type="match status" value="1"/>
</dbReference>
<dbReference type="Gene3D" id="3.40.50.1000">
    <property type="entry name" value="HAD superfamily/HAD-like"/>
    <property type="match status" value="1"/>
</dbReference>
<dbReference type="Proteomes" id="UP000555564">
    <property type="component" value="Unassembled WGS sequence"/>
</dbReference>
<sequence length="637" mass="68855">MSGPLTTLHQEGRLAAEWPAVRGLLAELDGDDAALLRAGRHLARLDPAEVLAAHPATPAPVVRVTGNGTLAALGPALTAEFARHGLLARVTPSDFGSWVFELGDPGSALYAGLAAATGPAFALCVLDPALVTGEPAPPWRAGDVRRILDEKVTLVERLAEVFAATARGATLVLNTLPLPRELTGQLVDLRERARLGAVWREANARLLRLSRPEVVVVDLDPLIAEGVPAREPRQSVYAKAGLSDALLAAYARETGHVARQAYGLAKKCLVLDLDETVWGGVLGEVGPEGIEAGEGYRGEAFLRFQKVVKQIGTQGVLLAAVSKNDAEPVLRTLREHPGMLLREEDFVQVRANWRPKHDNLAELAKDLNLGTDSFVFADDSAFECGLVRRELPGVAVVRVTEEPALHVERLLRDGWFDVPRLTEDDVARPARYREERTRQDFLTTFDSLEDYLNELGVEVRLAPATPERFARVSQITLRTNQFNLTTRRLQPADVAALAADPGARVLTIASSDRFGDNGLVGAVFLRRDGDTLRIDNFLLSCRVFSRGIEQAVLGAVLRHAGESGARQVRASYRPTARNGKVAAFYPGNGFETVRDGPDGAEFRHVLAGPPPPVAHVRLTADFGDPGLHATTAEQDTP</sequence>
<feature type="domain" description="N-acetyltransferase" evidence="1">
    <location>
        <begin position="459"/>
        <end position="612"/>
    </location>
</feature>
<name>A0A7X0IHJ5_9ACTN</name>
<evidence type="ECO:0000313" key="3">
    <source>
        <dbReference type="Proteomes" id="UP000555564"/>
    </source>
</evidence>
<dbReference type="PROSITE" id="PS51186">
    <property type="entry name" value="GNAT"/>
    <property type="match status" value="1"/>
</dbReference>
<evidence type="ECO:0000259" key="1">
    <source>
        <dbReference type="PROSITE" id="PS51186"/>
    </source>
</evidence>
<reference evidence="2 3" key="1">
    <citation type="submission" date="2020-08" db="EMBL/GenBank/DDBJ databases">
        <title>Sequencing the genomes of 1000 actinobacteria strains.</title>
        <authorList>
            <person name="Klenk H.-P."/>
        </authorList>
    </citation>
    <scope>NUCLEOTIDE SEQUENCE [LARGE SCALE GENOMIC DNA]</scope>
    <source>
        <strain evidence="2 3">DSM 44936</strain>
    </source>
</reference>
<dbReference type="InterPro" id="IPR010037">
    <property type="entry name" value="FkbH_domain"/>
</dbReference>
<dbReference type="Gene3D" id="3.40.630.30">
    <property type="match status" value="1"/>
</dbReference>
<accession>A0A7X0IHJ5</accession>
<protein>
    <submittedName>
        <fullName evidence="2">FkbH-like protein</fullName>
    </submittedName>
</protein>
<proteinExistence type="predicted"/>
<dbReference type="InterPro" id="IPR000182">
    <property type="entry name" value="GNAT_dom"/>
</dbReference>
<dbReference type="RefSeq" id="WP_221474952.1">
    <property type="nucleotide sequence ID" value="NZ_BAAALO010000137.1"/>
</dbReference>
<dbReference type="InterPro" id="IPR023214">
    <property type="entry name" value="HAD_sf"/>
</dbReference>
<dbReference type="InterPro" id="IPR010033">
    <property type="entry name" value="HAD_SF_ppase_IIIC"/>
</dbReference>
<dbReference type="InterPro" id="IPR036412">
    <property type="entry name" value="HAD-like_sf"/>
</dbReference>
<dbReference type="InterPro" id="IPR036514">
    <property type="entry name" value="SGNH_hydro_sf"/>
</dbReference>
<comment type="caution">
    <text evidence="2">The sequence shown here is derived from an EMBL/GenBank/DDBJ whole genome shotgun (WGS) entry which is preliminary data.</text>
</comment>
<dbReference type="SUPFAM" id="SSF56784">
    <property type="entry name" value="HAD-like"/>
    <property type="match status" value="1"/>
</dbReference>
<dbReference type="Gene3D" id="3.40.50.1110">
    <property type="entry name" value="SGNH hydrolase"/>
    <property type="match status" value="1"/>
</dbReference>
<dbReference type="NCBIfam" id="TIGR01681">
    <property type="entry name" value="HAD-SF-IIIC"/>
    <property type="match status" value="1"/>
</dbReference>
<dbReference type="EMBL" id="JACHIU010000001">
    <property type="protein sequence ID" value="MBB6475365.1"/>
    <property type="molecule type" value="Genomic_DNA"/>
</dbReference>
<keyword evidence="3" id="KW-1185">Reference proteome</keyword>
<dbReference type="InterPro" id="IPR016181">
    <property type="entry name" value="Acyl_CoA_acyltransferase"/>
</dbReference>
<dbReference type="GO" id="GO:0016747">
    <property type="term" value="F:acyltransferase activity, transferring groups other than amino-acyl groups"/>
    <property type="evidence" value="ECO:0007669"/>
    <property type="project" value="InterPro"/>
</dbReference>
<dbReference type="SUPFAM" id="SSF55729">
    <property type="entry name" value="Acyl-CoA N-acyltransferases (Nat)"/>
    <property type="match status" value="1"/>
</dbReference>
<organism evidence="2 3">
    <name type="scientific">Sphaerisporangium rubeum</name>
    <dbReference type="NCBI Taxonomy" id="321317"/>
    <lineage>
        <taxon>Bacteria</taxon>
        <taxon>Bacillati</taxon>
        <taxon>Actinomycetota</taxon>
        <taxon>Actinomycetes</taxon>
        <taxon>Streptosporangiales</taxon>
        <taxon>Streptosporangiaceae</taxon>
        <taxon>Sphaerisporangium</taxon>
    </lineage>
</organism>
<gene>
    <name evidence="2" type="ORF">BJ992_004796</name>
</gene>
<evidence type="ECO:0000313" key="2">
    <source>
        <dbReference type="EMBL" id="MBB6475365.1"/>
    </source>
</evidence>